<evidence type="ECO:0000313" key="4">
    <source>
        <dbReference type="Proteomes" id="UP000243463"/>
    </source>
</evidence>
<dbReference type="SUPFAM" id="SSF53474">
    <property type="entry name" value="alpha/beta-Hydrolases"/>
    <property type="match status" value="1"/>
</dbReference>
<evidence type="ECO:0000259" key="2">
    <source>
        <dbReference type="Pfam" id="PF12697"/>
    </source>
</evidence>
<dbReference type="EMBL" id="FZLN01000001">
    <property type="protein sequence ID" value="SNQ28274.1"/>
    <property type="molecule type" value="Genomic_DNA"/>
</dbReference>
<dbReference type="PANTHER" id="PTHR43689">
    <property type="entry name" value="HYDROLASE"/>
    <property type="match status" value="1"/>
</dbReference>
<gene>
    <name evidence="3" type="ORF">SAMN05444584_0188</name>
</gene>
<dbReference type="Gene3D" id="3.40.50.1820">
    <property type="entry name" value="alpha/beta hydrolase"/>
    <property type="match status" value="1"/>
</dbReference>
<dbReference type="InterPro" id="IPR013595">
    <property type="entry name" value="Pept_S33_TAP-like_C"/>
</dbReference>
<accession>A0A217ECY0</accession>
<protein>
    <submittedName>
        <fullName evidence="3">TAP-like protein</fullName>
    </submittedName>
</protein>
<dbReference type="AlphaFoldDB" id="A0A217ECY0"/>
<feature type="domain" description="Peptidase S33 tripeptidyl aminopeptidase-like C-terminal" evidence="1">
    <location>
        <begin position="124"/>
        <end position="200"/>
    </location>
</feature>
<dbReference type="Proteomes" id="UP000243463">
    <property type="component" value="Unassembled WGS sequence"/>
</dbReference>
<dbReference type="PANTHER" id="PTHR43689:SF8">
    <property type="entry name" value="ALPHA_BETA-HYDROLASES SUPERFAMILY PROTEIN"/>
    <property type="match status" value="1"/>
</dbReference>
<keyword evidence="4" id="KW-1185">Reference proteome</keyword>
<dbReference type="OrthoDB" id="5521505at2"/>
<name>A0A217ECY0_9GAMM</name>
<dbReference type="Pfam" id="PF12697">
    <property type="entry name" value="Abhydrolase_6"/>
    <property type="match status" value="1"/>
</dbReference>
<reference evidence="4" key="1">
    <citation type="submission" date="2017-06" db="EMBL/GenBank/DDBJ databases">
        <authorList>
            <person name="Varghese N."/>
            <person name="Submissions S."/>
        </authorList>
    </citation>
    <scope>NUCLEOTIDE SEQUENCE [LARGE SCALE GENOMIC DNA]</scope>
    <source>
        <strain evidence="4">ANC 5114</strain>
    </source>
</reference>
<evidence type="ECO:0000313" key="3">
    <source>
        <dbReference type="EMBL" id="SNQ28274.1"/>
    </source>
</evidence>
<dbReference type="InterPro" id="IPR029058">
    <property type="entry name" value="AB_hydrolase_fold"/>
</dbReference>
<dbReference type="Pfam" id="PF08386">
    <property type="entry name" value="Abhydrolase_4"/>
    <property type="match status" value="1"/>
</dbReference>
<organism evidence="3 4">
    <name type="scientific">Acinetobacter apis</name>
    <dbReference type="NCBI Taxonomy" id="1229165"/>
    <lineage>
        <taxon>Bacteria</taxon>
        <taxon>Pseudomonadati</taxon>
        <taxon>Pseudomonadota</taxon>
        <taxon>Gammaproteobacteria</taxon>
        <taxon>Moraxellales</taxon>
        <taxon>Moraxellaceae</taxon>
        <taxon>Acinetobacter</taxon>
    </lineage>
</organism>
<sequence>MLTTSYFLAGASGKRDFWQPVMQRLKSSNLIMHQIDYPSFAGCPAHSNVNSFTDLSDYVFNQIQRPSVIIAQSMGGLFAIRAALEKPNVQALVLVATSGGIDLTPFNIQDWREAYLNTYLDVPHWFTETDINYQDQLKNIHIPVLLIWANDDAISPLTVGQALQRYLPHAELKVITAKDHHFAFTQPRIIAKWIEEFLLKHAVISDLDK</sequence>
<feature type="domain" description="AB hydrolase-1" evidence="2">
    <location>
        <begin position="7"/>
        <end position="114"/>
    </location>
</feature>
<proteinExistence type="predicted"/>
<dbReference type="InterPro" id="IPR000073">
    <property type="entry name" value="AB_hydrolase_1"/>
</dbReference>
<evidence type="ECO:0000259" key="1">
    <source>
        <dbReference type="Pfam" id="PF08386"/>
    </source>
</evidence>